<reference evidence="1" key="1">
    <citation type="submission" date="2018-05" db="EMBL/GenBank/DDBJ databases">
        <authorList>
            <person name="Lanie J.A."/>
            <person name="Ng W.-L."/>
            <person name="Kazmierczak K.M."/>
            <person name="Andrzejewski T.M."/>
            <person name="Davidsen T.M."/>
            <person name="Wayne K.J."/>
            <person name="Tettelin H."/>
            <person name="Glass J.I."/>
            <person name="Rusch D."/>
            <person name="Podicherti R."/>
            <person name="Tsui H.-C.T."/>
            <person name="Winkler M.E."/>
        </authorList>
    </citation>
    <scope>NUCLEOTIDE SEQUENCE</scope>
</reference>
<name>A0A381WES5_9ZZZZ</name>
<proteinExistence type="predicted"/>
<protein>
    <submittedName>
        <fullName evidence="1">Uncharacterized protein</fullName>
    </submittedName>
</protein>
<evidence type="ECO:0000313" key="1">
    <source>
        <dbReference type="EMBL" id="SVA50558.1"/>
    </source>
</evidence>
<accession>A0A381WES5</accession>
<gene>
    <name evidence="1" type="ORF">METZ01_LOCUS103412</name>
</gene>
<feature type="non-terminal residue" evidence="1">
    <location>
        <position position="39"/>
    </location>
</feature>
<organism evidence="1">
    <name type="scientific">marine metagenome</name>
    <dbReference type="NCBI Taxonomy" id="408172"/>
    <lineage>
        <taxon>unclassified sequences</taxon>
        <taxon>metagenomes</taxon>
        <taxon>ecological metagenomes</taxon>
    </lineage>
</organism>
<sequence>MEALLSSNGNSRLVAWAPVLGKVCGEKPMASTVAIVGLG</sequence>
<dbReference type="AlphaFoldDB" id="A0A381WES5"/>
<dbReference type="EMBL" id="UINC01011456">
    <property type="protein sequence ID" value="SVA50558.1"/>
    <property type="molecule type" value="Genomic_DNA"/>
</dbReference>